<protein>
    <recommendedName>
        <fullName evidence="9">Major facilitator superfamily (MFS) profile domain-containing protein</fullName>
    </recommendedName>
</protein>
<accession>A0A1E3JZW3</accession>
<evidence type="ECO:0000313" key="8">
    <source>
        <dbReference type="Proteomes" id="UP000094819"/>
    </source>
</evidence>
<comment type="subcellular location">
    <subcellularLocation>
        <location evidence="1">Membrane</location>
        <topology evidence="1">Multi-pass membrane protein</topology>
    </subcellularLocation>
</comment>
<proteinExistence type="predicted"/>
<evidence type="ECO:0000256" key="5">
    <source>
        <dbReference type="ARBA" id="ARBA00023136"/>
    </source>
</evidence>
<evidence type="ECO:0000256" key="6">
    <source>
        <dbReference type="SAM" id="Phobius"/>
    </source>
</evidence>
<reference evidence="7 8" key="1">
    <citation type="submission" date="2016-06" db="EMBL/GenBank/DDBJ databases">
        <title>Evolution of pathogenesis and genome organization in the Tremellales.</title>
        <authorList>
            <person name="Cuomo C."/>
            <person name="Litvintseva A."/>
            <person name="Heitman J."/>
            <person name="Chen Y."/>
            <person name="Sun S."/>
            <person name="Springer D."/>
            <person name="Dromer F."/>
            <person name="Young S."/>
            <person name="Zeng Q."/>
            <person name="Chapman S."/>
            <person name="Gujja S."/>
            <person name="Saif S."/>
            <person name="Birren B."/>
        </authorList>
    </citation>
    <scope>NUCLEOTIDE SEQUENCE [LARGE SCALE GENOMIC DNA]</scope>
    <source>
        <strain evidence="7 8">CBS 7118</strain>
    </source>
</reference>
<keyword evidence="3 6" id="KW-0812">Transmembrane</keyword>
<dbReference type="EMBL" id="AWGH01000003">
    <property type="protein sequence ID" value="ODO06380.1"/>
    <property type="molecule type" value="Genomic_DNA"/>
</dbReference>
<dbReference type="Proteomes" id="UP000094819">
    <property type="component" value="Unassembled WGS sequence"/>
</dbReference>
<feature type="transmembrane region" description="Helical" evidence="6">
    <location>
        <begin position="57"/>
        <end position="78"/>
    </location>
</feature>
<evidence type="ECO:0000256" key="2">
    <source>
        <dbReference type="ARBA" id="ARBA00022448"/>
    </source>
</evidence>
<keyword evidence="5 6" id="KW-0472">Membrane</keyword>
<keyword evidence="2" id="KW-0813">Transport</keyword>
<dbReference type="GO" id="GO:0016020">
    <property type="term" value="C:membrane"/>
    <property type="evidence" value="ECO:0007669"/>
    <property type="project" value="UniProtKB-SubCell"/>
</dbReference>
<name>A0A1E3JZW3_9TREE</name>
<dbReference type="PANTHER" id="PTHR43791">
    <property type="entry name" value="PERMEASE-RELATED"/>
    <property type="match status" value="1"/>
</dbReference>
<evidence type="ECO:0000256" key="3">
    <source>
        <dbReference type="ARBA" id="ARBA00022692"/>
    </source>
</evidence>
<evidence type="ECO:0000313" key="7">
    <source>
        <dbReference type="EMBL" id="ODO06380.1"/>
    </source>
</evidence>
<dbReference type="OrthoDB" id="19923at2759"/>
<keyword evidence="4 6" id="KW-1133">Transmembrane helix</keyword>
<feature type="transmembrane region" description="Helical" evidence="6">
    <location>
        <begin position="90"/>
        <end position="110"/>
    </location>
</feature>
<dbReference type="GeneID" id="30190825"/>
<dbReference type="PANTHER" id="PTHR43791:SF101">
    <property type="entry name" value="HIGH-AFFINITY NICOTINIC ACID TRANSPORTER"/>
    <property type="match status" value="1"/>
</dbReference>
<gene>
    <name evidence="7" type="ORF">L198_01612</name>
</gene>
<dbReference type="GO" id="GO:0022857">
    <property type="term" value="F:transmembrane transporter activity"/>
    <property type="evidence" value="ECO:0007669"/>
    <property type="project" value="TreeGrafter"/>
</dbReference>
<evidence type="ECO:0000256" key="1">
    <source>
        <dbReference type="ARBA" id="ARBA00004141"/>
    </source>
</evidence>
<sequence>MCSALSPRCTNINKKHKKRVRKIRLPEIISLSPAQSSCIPLNNLWAADNIAGHYKRAVSCGTIQLTGNISGAIIGFIFTSQSAPRYRKGIYFDIAATVMSMCCTIVLLLGTRAKISKKAKQVAAGAPDDNSLGDENPHYKLFL</sequence>
<organism evidence="7 8">
    <name type="scientific">Cryptococcus wingfieldii CBS 7118</name>
    <dbReference type="NCBI Taxonomy" id="1295528"/>
    <lineage>
        <taxon>Eukaryota</taxon>
        <taxon>Fungi</taxon>
        <taxon>Dikarya</taxon>
        <taxon>Basidiomycota</taxon>
        <taxon>Agaricomycotina</taxon>
        <taxon>Tremellomycetes</taxon>
        <taxon>Tremellales</taxon>
        <taxon>Cryptococcaceae</taxon>
        <taxon>Cryptococcus</taxon>
    </lineage>
</organism>
<dbReference type="RefSeq" id="XP_019034480.1">
    <property type="nucleotide sequence ID" value="XM_019173775.1"/>
</dbReference>
<dbReference type="AlphaFoldDB" id="A0A1E3JZW3"/>
<keyword evidence="8" id="KW-1185">Reference proteome</keyword>
<comment type="caution">
    <text evidence="7">The sequence shown here is derived from an EMBL/GenBank/DDBJ whole genome shotgun (WGS) entry which is preliminary data.</text>
</comment>
<evidence type="ECO:0000256" key="4">
    <source>
        <dbReference type="ARBA" id="ARBA00022989"/>
    </source>
</evidence>
<evidence type="ECO:0008006" key="9">
    <source>
        <dbReference type="Google" id="ProtNLM"/>
    </source>
</evidence>